<evidence type="ECO:0000256" key="4">
    <source>
        <dbReference type="ARBA" id="ARBA00016752"/>
    </source>
</evidence>
<evidence type="ECO:0000256" key="9">
    <source>
        <dbReference type="ARBA" id="ARBA00023180"/>
    </source>
</evidence>
<comment type="subunit">
    <text evidence="3">Interacts with IL13RA2.</text>
</comment>
<reference evidence="12" key="1">
    <citation type="submission" date="2025-08" db="UniProtKB">
        <authorList>
            <consortium name="RefSeq"/>
        </authorList>
    </citation>
    <scope>IDENTIFICATION</scope>
    <source>
        <tissue evidence="12">Kidney</tissue>
    </source>
</reference>
<dbReference type="RefSeq" id="XP_012886398.1">
    <property type="nucleotide sequence ID" value="XM_013030944.1"/>
</dbReference>
<dbReference type="InterPro" id="IPR020470">
    <property type="entry name" value="IL-13"/>
</dbReference>
<name>A0A1S3GC36_DIPOR</name>
<organism evidence="11 12">
    <name type="scientific">Dipodomys ordii</name>
    <name type="common">Ord's kangaroo rat</name>
    <dbReference type="NCBI Taxonomy" id="10020"/>
    <lineage>
        <taxon>Eukaryota</taxon>
        <taxon>Metazoa</taxon>
        <taxon>Chordata</taxon>
        <taxon>Craniata</taxon>
        <taxon>Vertebrata</taxon>
        <taxon>Euteleostomi</taxon>
        <taxon>Mammalia</taxon>
        <taxon>Eutheria</taxon>
        <taxon>Euarchontoglires</taxon>
        <taxon>Glires</taxon>
        <taxon>Rodentia</taxon>
        <taxon>Castorimorpha</taxon>
        <taxon>Heteromyidae</taxon>
        <taxon>Dipodomyinae</taxon>
        <taxon>Dipodomys</taxon>
    </lineage>
</organism>
<evidence type="ECO:0000256" key="8">
    <source>
        <dbReference type="ARBA" id="ARBA00023157"/>
    </source>
</evidence>
<dbReference type="GO" id="GO:0005126">
    <property type="term" value="F:cytokine receptor binding"/>
    <property type="evidence" value="ECO:0007669"/>
    <property type="project" value="InterPro"/>
</dbReference>
<keyword evidence="6" id="KW-0964">Secreted</keyword>
<evidence type="ECO:0000256" key="7">
    <source>
        <dbReference type="ARBA" id="ARBA00022729"/>
    </source>
</evidence>
<dbReference type="CTD" id="3596"/>
<keyword evidence="5" id="KW-0202">Cytokine</keyword>
<proteinExistence type="inferred from homology"/>
<dbReference type="InterPro" id="IPR009079">
    <property type="entry name" value="4_helix_cytokine-like_core"/>
</dbReference>
<comment type="similarity">
    <text evidence="2">Belongs to the IL-4/IL-13 family.</text>
</comment>
<comment type="subcellular location">
    <subcellularLocation>
        <location evidence="1">Secreted</location>
    </subcellularLocation>
</comment>
<evidence type="ECO:0000256" key="1">
    <source>
        <dbReference type="ARBA" id="ARBA00004613"/>
    </source>
</evidence>
<evidence type="ECO:0000256" key="6">
    <source>
        <dbReference type="ARBA" id="ARBA00022525"/>
    </source>
</evidence>
<evidence type="ECO:0000256" key="5">
    <source>
        <dbReference type="ARBA" id="ARBA00022514"/>
    </source>
</evidence>
<keyword evidence="9" id="KW-0325">Glycoprotein</keyword>
<dbReference type="STRING" id="10020.ENSDORP00000001119"/>
<keyword evidence="8" id="KW-1015">Disulfide bond</keyword>
<dbReference type="PANTHER" id="PTHR48486:SF1">
    <property type="entry name" value="INTERLEUKIN-13"/>
    <property type="match status" value="1"/>
</dbReference>
<dbReference type="AlphaFoldDB" id="A0A1S3GC36"/>
<sequence>MALLVIMILALTCCGGLAAPSSTPMLVALKELIEELHNITQDQKTPLCNGTMVWSANLTAGGYCAALAALTNSSCSTIHKTQKILNGLCTHKASTGQAPSLRDTKIEVAQFIKTLLRYSKQLFRNGTFN</sequence>
<evidence type="ECO:0000313" key="12">
    <source>
        <dbReference type="RefSeq" id="XP_012886398.1"/>
    </source>
</evidence>
<dbReference type="Proteomes" id="UP000081671">
    <property type="component" value="Unplaced"/>
</dbReference>
<evidence type="ECO:0000256" key="3">
    <source>
        <dbReference type="ARBA" id="ARBA00011337"/>
    </source>
</evidence>
<dbReference type="GO" id="GO:0005615">
    <property type="term" value="C:extracellular space"/>
    <property type="evidence" value="ECO:0007669"/>
    <property type="project" value="UniProtKB-KW"/>
</dbReference>
<dbReference type="Pfam" id="PF03487">
    <property type="entry name" value="IL13"/>
    <property type="match status" value="1"/>
</dbReference>
<feature type="signal peptide" evidence="10">
    <location>
        <begin position="1"/>
        <end position="18"/>
    </location>
</feature>
<dbReference type="GO" id="GO:0005125">
    <property type="term" value="F:cytokine activity"/>
    <property type="evidence" value="ECO:0007669"/>
    <property type="project" value="UniProtKB-KW"/>
</dbReference>
<dbReference type="PROSITE" id="PS00838">
    <property type="entry name" value="INTERLEUKIN_4_13"/>
    <property type="match status" value="1"/>
</dbReference>
<gene>
    <name evidence="12" type="primary">Il13</name>
</gene>
<dbReference type="SUPFAM" id="SSF47266">
    <property type="entry name" value="4-helical cytokines"/>
    <property type="match status" value="1"/>
</dbReference>
<evidence type="ECO:0000313" key="11">
    <source>
        <dbReference type="Proteomes" id="UP000081671"/>
    </source>
</evidence>
<dbReference type="GeneID" id="105996761"/>
<dbReference type="InterPro" id="IPR001325">
    <property type="entry name" value="IL-4/IL-13"/>
</dbReference>
<dbReference type="PANTHER" id="PTHR48486">
    <property type="entry name" value="INTERLEUKIN-13"/>
    <property type="match status" value="1"/>
</dbReference>
<dbReference type="InterPro" id="IPR018096">
    <property type="entry name" value="IL-4/IL-13_CS"/>
</dbReference>
<dbReference type="GO" id="GO:0006955">
    <property type="term" value="P:immune response"/>
    <property type="evidence" value="ECO:0007669"/>
    <property type="project" value="InterPro"/>
</dbReference>
<evidence type="ECO:0000256" key="10">
    <source>
        <dbReference type="SAM" id="SignalP"/>
    </source>
</evidence>
<dbReference type="OrthoDB" id="9447464at2759"/>
<dbReference type="SMART" id="SM00190">
    <property type="entry name" value="IL4_13"/>
    <property type="match status" value="1"/>
</dbReference>
<accession>A0A1S3GC36</accession>
<keyword evidence="11" id="KW-1185">Reference proteome</keyword>
<dbReference type="PRINTS" id="PR01929">
    <property type="entry name" value="INTRLEUKIN13"/>
</dbReference>
<protein>
    <recommendedName>
        <fullName evidence="4">Interleukin-13</fullName>
    </recommendedName>
</protein>
<evidence type="ECO:0000256" key="2">
    <source>
        <dbReference type="ARBA" id="ARBA00009855"/>
    </source>
</evidence>
<feature type="chain" id="PRO_5010346188" description="Interleukin-13" evidence="10">
    <location>
        <begin position="19"/>
        <end position="129"/>
    </location>
</feature>
<keyword evidence="7 10" id="KW-0732">Signal</keyword>
<dbReference type="Gene3D" id="1.20.1250.10">
    <property type="match status" value="1"/>
</dbReference>